<accession>A0AAQ4FNP9</accession>
<comment type="caution">
    <text evidence="5">The sequence shown here is derived from an EMBL/GenBank/DDBJ whole genome shotgun (WGS) entry which is preliminary data.</text>
</comment>
<evidence type="ECO:0000259" key="4">
    <source>
        <dbReference type="Pfam" id="PF00685"/>
    </source>
</evidence>
<evidence type="ECO:0000313" key="6">
    <source>
        <dbReference type="Proteomes" id="UP001321473"/>
    </source>
</evidence>
<reference evidence="5 6" key="1">
    <citation type="journal article" date="2023" name="Arcadia Sci">
        <title>De novo assembly of a long-read Amblyomma americanum tick genome.</title>
        <authorList>
            <person name="Chou S."/>
            <person name="Poskanzer K.E."/>
            <person name="Rollins M."/>
            <person name="Thuy-Boun P.S."/>
        </authorList>
    </citation>
    <scope>NUCLEOTIDE SEQUENCE [LARGE SCALE GENOMIC DNA]</scope>
    <source>
        <strain evidence="5">F_SG_1</strain>
        <tissue evidence="5">Salivary glands</tissue>
    </source>
</reference>
<feature type="region of interest" description="Disordered" evidence="3">
    <location>
        <begin position="26"/>
        <end position="49"/>
    </location>
</feature>
<dbReference type="InterPro" id="IPR000863">
    <property type="entry name" value="Sulfotransferase_dom"/>
</dbReference>
<dbReference type="Gene3D" id="3.40.50.300">
    <property type="entry name" value="P-loop containing nucleotide triphosphate hydrolases"/>
    <property type="match status" value="1"/>
</dbReference>
<proteinExistence type="inferred from homology"/>
<dbReference type="Proteomes" id="UP001321473">
    <property type="component" value="Unassembled WGS sequence"/>
</dbReference>
<dbReference type="InterPro" id="IPR027417">
    <property type="entry name" value="P-loop_NTPase"/>
</dbReference>
<sequence length="387" mass="44197">MQLHIAPFDNPQRASRLSCEKLHTERERNHCGRGGSSSGTCVVAGQRRRRQPKVSASPFAPLKWGPDLVVLDVMARPLTREIAGMKWSHYFSEASVRSALAYQARPDDVFIVSYPKCGTTWLQYLVYNIYSGGVPPRDREQFWDNTPFLEMRGAERSIQRTKPGAIKTHLPFDRQPYNPQARYLYITRNPFDCCVSYYYHTKHLPGYCFSKGTFDEFFELFVTGDLEYGDYFDHVLSWYPHRADSNVLFLTYEELKKDTAAAVAEIAAFLGDEYKDRLHREPGLVGRILEAAALNNMKKIFNSCDFAAKDEKNGSTGEELKPAEVKDLSLEELIRAPMTGEFVRKGAVGDWKAHMSPAQVQRLLERIKVKTAGSDVMDLWEDTDIPR</sequence>
<dbReference type="GO" id="GO:0008146">
    <property type="term" value="F:sulfotransferase activity"/>
    <property type="evidence" value="ECO:0007669"/>
    <property type="project" value="InterPro"/>
</dbReference>
<keyword evidence="6" id="KW-1185">Reference proteome</keyword>
<dbReference type="AlphaFoldDB" id="A0AAQ4FNP9"/>
<evidence type="ECO:0000313" key="5">
    <source>
        <dbReference type="EMBL" id="KAK8788874.1"/>
    </source>
</evidence>
<comment type="similarity">
    <text evidence="1">Belongs to the sulfotransferase 1 family.</text>
</comment>
<name>A0AAQ4FNP9_AMBAM</name>
<feature type="domain" description="Sulfotransferase" evidence="4">
    <location>
        <begin position="106"/>
        <end position="373"/>
    </location>
</feature>
<keyword evidence="2" id="KW-0808">Transferase</keyword>
<protein>
    <recommendedName>
        <fullName evidence="4">Sulfotransferase domain-containing protein</fullName>
    </recommendedName>
</protein>
<gene>
    <name evidence="5" type="ORF">V5799_021351</name>
</gene>
<evidence type="ECO:0000256" key="2">
    <source>
        <dbReference type="ARBA" id="ARBA00022679"/>
    </source>
</evidence>
<dbReference type="Pfam" id="PF00685">
    <property type="entry name" value="Sulfotransfer_1"/>
    <property type="match status" value="1"/>
</dbReference>
<evidence type="ECO:0000256" key="1">
    <source>
        <dbReference type="ARBA" id="ARBA00005771"/>
    </source>
</evidence>
<organism evidence="5 6">
    <name type="scientific">Amblyomma americanum</name>
    <name type="common">Lone star tick</name>
    <dbReference type="NCBI Taxonomy" id="6943"/>
    <lineage>
        <taxon>Eukaryota</taxon>
        <taxon>Metazoa</taxon>
        <taxon>Ecdysozoa</taxon>
        <taxon>Arthropoda</taxon>
        <taxon>Chelicerata</taxon>
        <taxon>Arachnida</taxon>
        <taxon>Acari</taxon>
        <taxon>Parasitiformes</taxon>
        <taxon>Ixodida</taxon>
        <taxon>Ixodoidea</taxon>
        <taxon>Ixodidae</taxon>
        <taxon>Amblyomminae</taxon>
        <taxon>Amblyomma</taxon>
    </lineage>
</organism>
<dbReference type="PANTHER" id="PTHR11783">
    <property type="entry name" value="SULFOTRANSFERASE SULT"/>
    <property type="match status" value="1"/>
</dbReference>
<evidence type="ECO:0000256" key="3">
    <source>
        <dbReference type="SAM" id="MobiDB-lite"/>
    </source>
</evidence>
<dbReference type="SUPFAM" id="SSF52540">
    <property type="entry name" value="P-loop containing nucleoside triphosphate hydrolases"/>
    <property type="match status" value="1"/>
</dbReference>
<dbReference type="EMBL" id="JARKHS020000399">
    <property type="protein sequence ID" value="KAK8788874.1"/>
    <property type="molecule type" value="Genomic_DNA"/>
</dbReference>